<organism evidence="4 5">
    <name type="scientific">Rhodonellum psychrophilum GCM71 = DSM 17998</name>
    <dbReference type="NCBI Taxonomy" id="1123057"/>
    <lineage>
        <taxon>Bacteria</taxon>
        <taxon>Pseudomonadati</taxon>
        <taxon>Bacteroidota</taxon>
        <taxon>Cytophagia</taxon>
        <taxon>Cytophagales</taxon>
        <taxon>Cytophagaceae</taxon>
        <taxon>Rhodonellum</taxon>
    </lineage>
</organism>
<dbReference type="Gene3D" id="2.60.40.2380">
    <property type="match status" value="1"/>
</dbReference>
<evidence type="ECO:0008006" key="6">
    <source>
        <dbReference type="Google" id="ProtNLM"/>
    </source>
</evidence>
<keyword evidence="1" id="KW-1133">Transmembrane helix</keyword>
<gene>
    <name evidence="4" type="ORF">P872_12520</name>
</gene>
<name>U5BSX7_9BACT</name>
<evidence type="ECO:0000256" key="1">
    <source>
        <dbReference type="SAM" id="Phobius"/>
    </source>
</evidence>
<reference evidence="4 5" key="1">
    <citation type="journal article" date="2013" name="Genome Announc.">
        <title>Draft Genome Sequence of the Psychrophilic and Alkaliphilic Rhodonellum psychrophilum Strain GCM71T.</title>
        <authorList>
            <person name="Hauptmann A.L."/>
            <person name="Glaring M.A."/>
            <person name="Hallin P.F."/>
            <person name="Prieme A."/>
            <person name="Stougaard P."/>
        </authorList>
    </citation>
    <scope>NUCLEOTIDE SEQUENCE [LARGE SCALE GENOMIC DNA]</scope>
    <source>
        <strain evidence="4 5">GCM71</strain>
    </source>
</reference>
<sequence>MEKTQAKTTQINGRQNLSMKAQFFFFLFLISISSFGQKMSGDAFLKIDDRLEERILDISQLQFYEDKENILDFEDILEGSFQENFTVKPEFSKNNFNTSHTYWIRFALEKNPESLKNWILEFYDQTIDEIEIYVPRQDGTYEKVLMGYSLPFSERTFRHKNFELELENQSPGIDQYYIKIRSSQKADIRIAVRSMNRFIFYALNEYFLYGIFYGMIAIIALYNTLVYFAVKDIKYLYYTFYLLSVAIYAMCVDGISFQYLWPKNPEYNQIAKGITSYFVVAWAILFSIRFLNTKVRSQRIHKTLWVILGIKTILFLIGLFWNNKLFEIKYYDVIPTFFIFFSSIYIWTKGYQVVRFFVIAYGVLFIGLMIKVLANTGIIPHNTIIYYSLHFAFLLEMLLLTFALGDRIRILKKNRDRAFQRTIKQIEINYGLKEKVNLELENKVKERTQELESKSAMMESINRQLIEKDEEIKRINSFLDKDNWKLKSSIKQSFQDRLTNKLLSYEEFKKIFPDQSACYRYLEEFKWSKGFECKSCGNHKSSTGPKLFTKRCSKCGYIESATVGTVFHGVKFPLEKGFYIAYTVISETEKQTLEKLSEMLDLRKNTVGSFRKRVKDILDSNGHSNPQWEDIMGETNVQKTVL</sequence>
<dbReference type="eggNOG" id="COG3677">
    <property type="taxonomic scope" value="Bacteria"/>
</dbReference>
<dbReference type="InterPro" id="IPR011623">
    <property type="entry name" value="7TMR_DISM_rcpt_extracell_dom1"/>
</dbReference>
<evidence type="ECO:0000313" key="4">
    <source>
        <dbReference type="EMBL" id="ERM80634.1"/>
    </source>
</evidence>
<dbReference type="PATRIC" id="fig|1123057.7.peg.4513"/>
<feature type="transmembrane region" description="Helical" evidence="1">
    <location>
        <begin position="328"/>
        <end position="347"/>
    </location>
</feature>
<feature type="transmembrane region" description="Helical" evidence="1">
    <location>
        <begin position="206"/>
        <end position="228"/>
    </location>
</feature>
<evidence type="ECO:0000313" key="5">
    <source>
        <dbReference type="Proteomes" id="UP000016843"/>
    </source>
</evidence>
<feature type="transmembrane region" description="Helical" evidence="1">
    <location>
        <begin position="384"/>
        <end position="405"/>
    </location>
</feature>
<accession>U5BSX7</accession>
<feature type="transmembrane region" description="Helical" evidence="1">
    <location>
        <begin position="235"/>
        <end position="261"/>
    </location>
</feature>
<dbReference type="Proteomes" id="UP000016843">
    <property type="component" value="Unassembled WGS sequence"/>
</dbReference>
<dbReference type="AlphaFoldDB" id="U5BSX7"/>
<feature type="domain" description="7TM-DISM receptor extracellular" evidence="3">
    <location>
        <begin position="60"/>
        <end position="192"/>
    </location>
</feature>
<feature type="domain" description="7TM-DISM receptor extracellular" evidence="2">
    <location>
        <begin position="205"/>
        <end position="407"/>
    </location>
</feature>
<evidence type="ECO:0000259" key="2">
    <source>
        <dbReference type="Pfam" id="PF07695"/>
    </source>
</evidence>
<feature type="transmembrane region" description="Helical" evidence="1">
    <location>
        <begin position="273"/>
        <end position="291"/>
    </location>
</feature>
<feature type="transmembrane region" description="Helical" evidence="1">
    <location>
        <begin position="354"/>
        <end position="378"/>
    </location>
</feature>
<protein>
    <recommendedName>
        <fullName evidence="6">Receptor</fullName>
    </recommendedName>
</protein>
<dbReference type="InterPro" id="IPR011622">
    <property type="entry name" value="7TMR_DISM_rcpt_extracell_dom2"/>
</dbReference>
<keyword evidence="1" id="KW-0472">Membrane</keyword>
<proteinExistence type="predicted"/>
<evidence type="ECO:0000259" key="3">
    <source>
        <dbReference type="Pfam" id="PF07696"/>
    </source>
</evidence>
<dbReference type="EMBL" id="AWXR01000085">
    <property type="protein sequence ID" value="ERM80634.1"/>
    <property type="molecule type" value="Genomic_DNA"/>
</dbReference>
<dbReference type="Pfam" id="PF07696">
    <property type="entry name" value="7TMR-DISMED2"/>
    <property type="match status" value="1"/>
</dbReference>
<keyword evidence="1" id="KW-0812">Transmembrane</keyword>
<dbReference type="Pfam" id="PF07695">
    <property type="entry name" value="7TMR-DISM_7TM"/>
    <property type="match status" value="1"/>
</dbReference>
<keyword evidence="5" id="KW-1185">Reference proteome</keyword>
<comment type="caution">
    <text evidence="4">The sequence shown here is derived from an EMBL/GenBank/DDBJ whole genome shotgun (WGS) entry which is preliminary data.</text>
</comment>
<feature type="transmembrane region" description="Helical" evidence="1">
    <location>
        <begin position="303"/>
        <end position="322"/>
    </location>
</feature>